<dbReference type="InterPro" id="IPR036770">
    <property type="entry name" value="Ankyrin_rpt-contain_sf"/>
</dbReference>
<gene>
    <name evidence="4" type="ORF">EHR08_07475</name>
</gene>
<dbReference type="Proteomes" id="UP000297649">
    <property type="component" value="Unassembled WGS sequence"/>
</dbReference>
<sequence>MFSKLLPFKSFRFGLGILLFCIIPNSIFSQNKDMVKLEWYHYIILSPVLVIDAVKKGYQSIGNKVDDHLEFQSLPELHKAVIRSDKEKIKNLVSTGVNLEERDKNGETALFYALDNNRINIARFLIENHADVNVVNYFGRPVVQGAIVNNQYDLIKLMIDHNLNLQNSNGNSTALTIVCNRKQVNFKILQLFVDKGVDINAKDKNQYSPLMYLTIKEEPNLDIIRYMIKKGADVNAKDRSGKSIIRILIESHTLNLDLVKLLVENGADINSKDKDGQSIFDFIRTYYDHSESDEIVVYLNKNRNKKH</sequence>
<evidence type="ECO:0000256" key="3">
    <source>
        <dbReference type="PROSITE-ProRule" id="PRU00023"/>
    </source>
</evidence>
<reference evidence="4" key="1">
    <citation type="journal article" date="2019" name="PLoS Negl. Trop. Dis.">
        <title>Revisiting the worldwide diversity of Leptospira species in the environment.</title>
        <authorList>
            <person name="Vincent A.T."/>
            <person name="Schiettekatte O."/>
            <person name="Bourhy P."/>
            <person name="Veyrier F.J."/>
            <person name="Picardeau M."/>
        </authorList>
    </citation>
    <scope>NUCLEOTIDE SEQUENCE [LARGE SCALE GENOMIC DNA]</scope>
    <source>
        <strain evidence="4">201601109</strain>
    </source>
</reference>
<dbReference type="EMBL" id="RQHU01000005">
    <property type="protein sequence ID" value="TGN16102.1"/>
    <property type="molecule type" value="Genomic_DNA"/>
</dbReference>
<keyword evidence="2 3" id="KW-0040">ANK repeat</keyword>
<feature type="repeat" description="ANK" evidence="3">
    <location>
        <begin position="240"/>
        <end position="274"/>
    </location>
</feature>
<dbReference type="SMART" id="SM00248">
    <property type="entry name" value="ANK"/>
    <property type="match status" value="6"/>
</dbReference>
<keyword evidence="1" id="KW-0677">Repeat</keyword>
<evidence type="ECO:0000313" key="5">
    <source>
        <dbReference type="Proteomes" id="UP000297649"/>
    </source>
</evidence>
<dbReference type="OrthoDB" id="344741at2"/>
<dbReference type="PRINTS" id="PR01415">
    <property type="entry name" value="ANKYRIN"/>
</dbReference>
<feature type="repeat" description="ANK" evidence="3">
    <location>
        <begin position="105"/>
        <end position="137"/>
    </location>
</feature>
<accession>A0A6H3NRY7</accession>
<evidence type="ECO:0000256" key="1">
    <source>
        <dbReference type="ARBA" id="ARBA00022737"/>
    </source>
</evidence>
<name>A0A6H3NRY7_9LEPT</name>
<dbReference type="SUPFAM" id="SSF48403">
    <property type="entry name" value="Ankyrin repeat"/>
    <property type="match status" value="1"/>
</dbReference>
<feature type="repeat" description="ANK" evidence="3">
    <location>
        <begin position="170"/>
        <end position="204"/>
    </location>
</feature>
<evidence type="ECO:0000256" key="2">
    <source>
        <dbReference type="ARBA" id="ARBA00023043"/>
    </source>
</evidence>
<protein>
    <submittedName>
        <fullName evidence="4">Ankyrin repeat domain-containing protein</fullName>
    </submittedName>
</protein>
<dbReference type="Pfam" id="PF12796">
    <property type="entry name" value="Ank_2"/>
    <property type="match status" value="2"/>
</dbReference>
<comment type="caution">
    <text evidence="4">The sequence shown here is derived from an EMBL/GenBank/DDBJ whole genome shotgun (WGS) entry which is preliminary data.</text>
</comment>
<dbReference type="InterPro" id="IPR002110">
    <property type="entry name" value="Ankyrin_rpt"/>
</dbReference>
<evidence type="ECO:0000313" key="4">
    <source>
        <dbReference type="EMBL" id="TGN16102.1"/>
    </source>
</evidence>
<dbReference type="PROSITE" id="PS50297">
    <property type="entry name" value="ANK_REP_REGION"/>
    <property type="match status" value="2"/>
</dbReference>
<feature type="repeat" description="ANK" evidence="3">
    <location>
        <begin position="205"/>
        <end position="239"/>
    </location>
</feature>
<dbReference type="InterPro" id="IPR051637">
    <property type="entry name" value="Ank_repeat_dom-contain_49"/>
</dbReference>
<organism evidence="4 5">
    <name type="scientific">Leptospira bandrabouensis</name>
    <dbReference type="NCBI Taxonomy" id="2484903"/>
    <lineage>
        <taxon>Bacteria</taxon>
        <taxon>Pseudomonadati</taxon>
        <taxon>Spirochaetota</taxon>
        <taxon>Spirochaetia</taxon>
        <taxon>Leptospirales</taxon>
        <taxon>Leptospiraceae</taxon>
        <taxon>Leptospira</taxon>
    </lineage>
</organism>
<dbReference type="PANTHER" id="PTHR24180:SF45">
    <property type="entry name" value="POLY [ADP-RIBOSE] POLYMERASE TANKYRASE"/>
    <property type="match status" value="1"/>
</dbReference>
<proteinExistence type="predicted"/>
<dbReference type="Pfam" id="PF00023">
    <property type="entry name" value="Ank"/>
    <property type="match status" value="1"/>
</dbReference>
<dbReference type="PANTHER" id="PTHR24180">
    <property type="entry name" value="CYCLIN-DEPENDENT KINASE INHIBITOR 2C-RELATED"/>
    <property type="match status" value="1"/>
</dbReference>
<dbReference type="PROSITE" id="PS50088">
    <property type="entry name" value="ANK_REPEAT"/>
    <property type="match status" value="4"/>
</dbReference>
<dbReference type="Gene3D" id="1.25.40.20">
    <property type="entry name" value="Ankyrin repeat-containing domain"/>
    <property type="match status" value="1"/>
</dbReference>
<dbReference type="AlphaFoldDB" id="A0A6H3NRY7"/>
<keyword evidence="5" id="KW-1185">Reference proteome</keyword>